<dbReference type="Proteomes" id="UP000594014">
    <property type="component" value="Chromosome"/>
</dbReference>
<keyword evidence="1" id="KW-0378">Hydrolase</keyword>
<evidence type="ECO:0000313" key="1">
    <source>
        <dbReference type="EMBL" id="QOX61964.1"/>
    </source>
</evidence>
<protein>
    <submittedName>
        <fullName evidence="1">Alpha/beta hydrolase</fullName>
    </submittedName>
</protein>
<dbReference type="EMBL" id="CP042469">
    <property type="protein sequence ID" value="QOX61964.1"/>
    <property type="molecule type" value="Genomic_DNA"/>
</dbReference>
<sequence>MGNIMQRNHVNILGDGKQTVVFGHGFGCSQDIWRYLVPSFLKDYRVVLFDYVGSGKSDCSAYDGARYSSLEGYAEDLLEVLEELKLGPVVFVGHSVSSMIGLLTSVKKPELFQALIMISPSPRYRNDLPDYYGGFSEDDIRELLQLMEKNFVGWATASAAALINTPDQPSLARQLEETFHAEDPVIMKNFAKATFQSDHRKDLSEVSIPSLIIQCSEDSIVPIEVADYLHAHIHESSLQVIKAKGHYPQLSCPKETADVIINYLSDGNKSKQGFSRGQ</sequence>
<reference evidence="1" key="1">
    <citation type="submission" date="2019-08" db="EMBL/GenBank/DDBJ databases">
        <title>Genome sequence of Clostridiales bacterium MT110.</title>
        <authorList>
            <person name="Cao J."/>
        </authorList>
    </citation>
    <scope>NUCLEOTIDE SEQUENCE</scope>
    <source>
        <strain evidence="1">MT110</strain>
    </source>
</reference>
<evidence type="ECO:0000313" key="2">
    <source>
        <dbReference type="Proteomes" id="UP000594014"/>
    </source>
</evidence>
<proteinExistence type="predicted"/>
<accession>A0ACD1A6G6</accession>
<gene>
    <name evidence="1" type="ORF">FRZ06_00630</name>
</gene>
<keyword evidence="2" id="KW-1185">Reference proteome</keyword>
<organism evidence="1 2">
    <name type="scientific">Anoxybacterium hadale</name>
    <dbReference type="NCBI Taxonomy" id="3408580"/>
    <lineage>
        <taxon>Bacteria</taxon>
        <taxon>Bacillati</taxon>
        <taxon>Bacillota</taxon>
        <taxon>Clostridia</taxon>
        <taxon>Peptostreptococcales</taxon>
        <taxon>Anaerovoracaceae</taxon>
        <taxon>Anoxybacterium</taxon>
    </lineage>
</organism>
<name>A0ACD1A6G6_9FIRM</name>